<evidence type="ECO:0000256" key="1">
    <source>
        <dbReference type="ARBA" id="ARBA00004120"/>
    </source>
</evidence>
<organism evidence="11 12">
    <name type="scientific">Paragonimus westermani</name>
    <dbReference type="NCBI Taxonomy" id="34504"/>
    <lineage>
        <taxon>Eukaryota</taxon>
        <taxon>Metazoa</taxon>
        <taxon>Spiralia</taxon>
        <taxon>Lophotrochozoa</taxon>
        <taxon>Platyhelminthes</taxon>
        <taxon>Trematoda</taxon>
        <taxon>Digenea</taxon>
        <taxon>Plagiorchiida</taxon>
        <taxon>Troglotremata</taxon>
        <taxon>Troglotrematidae</taxon>
        <taxon>Paragonimus</taxon>
    </lineage>
</organism>
<reference evidence="11 12" key="1">
    <citation type="journal article" date="2019" name="Gigascience">
        <title>Whole-genome sequence of the oriental lung fluke Paragonimus westermani.</title>
        <authorList>
            <person name="Oey H."/>
            <person name="Zakrzewski M."/>
            <person name="Narain K."/>
            <person name="Devi K.R."/>
            <person name="Agatsuma T."/>
            <person name="Nawaratna S."/>
            <person name="Gobert G.N."/>
            <person name="Jones M.K."/>
            <person name="Ragan M.A."/>
            <person name="McManus D.P."/>
            <person name="Krause L."/>
        </authorList>
    </citation>
    <scope>NUCLEOTIDE SEQUENCE [LARGE SCALE GENOMIC DNA]</scope>
    <source>
        <strain evidence="11 12">IND2009</strain>
    </source>
</reference>
<feature type="region of interest" description="Disordered" evidence="9">
    <location>
        <begin position="81"/>
        <end position="129"/>
    </location>
</feature>
<evidence type="ECO:0000256" key="3">
    <source>
        <dbReference type="ARBA" id="ARBA00022490"/>
    </source>
</evidence>
<evidence type="ECO:0000256" key="8">
    <source>
        <dbReference type="ARBA" id="ARBA00043971"/>
    </source>
</evidence>
<keyword evidence="5" id="KW-0175">Coiled coil</keyword>
<dbReference type="InterPro" id="IPR040468">
    <property type="entry name" value="TRAF3IP1_N"/>
</dbReference>
<dbReference type="InterPro" id="IPR018799">
    <property type="entry name" value="TRAF3IP1"/>
</dbReference>
<dbReference type="Pfam" id="PF10243">
    <property type="entry name" value="MIP-T3"/>
    <property type="match status" value="1"/>
</dbReference>
<keyword evidence="7" id="KW-0966">Cell projection</keyword>
<dbReference type="PANTHER" id="PTHR31363">
    <property type="entry name" value="TRAF3-INTERACTING PROTEIN 1"/>
    <property type="match status" value="1"/>
</dbReference>
<evidence type="ECO:0000313" key="11">
    <source>
        <dbReference type="EMBL" id="KAA3670321.1"/>
    </source>
</evidence>
<accession>A0A5J4N463</accession>
<dbReference type="PANTHER" id="PTHR31363:SF0">
    <property type="entry name" value="TRAF3-INTERACTING PROTEIN 1"/>
    <property type="match status" value="1"/>
</dbReference>
<feature type="non-terminal residue" evidence="11">
    <location>
        <position position="129"/>
    </location>
</feature>
<protein>
    <recommendedName>
        <fullName evidence="10">TRAF3-interacting protein 1 N-terminal domain-containing protein</fullName>
    </recommendedName>
</protein>
<keyword evidence="3" id="KW-0963">Cytoplasm</keyword>
<gene>
    <name evidence="11" type="ORF">DEA37_0009828</name>
</gene>
<dbReference type="Proteomes" id="UP000324629">
    <property type="component" value="Unassembled WGS sequence"/>
</dbReference>
<keyword evidence="12" id="KW-1185">Reference proteome</keyword>
<evidence type="ECO:0000256" key="4">
    <source>
        <dbReference type="ARBA" id="ARBA00022794"/>
    </source>
</evidence>
<feature type="compositionally biased region" description="Polar residues" evidence="9">
    <location>
        <begin position="94"/>
        <end position="106"/>
    </location>
</feature>
<comment type="subcellular location">
    <subcellularLocation>
        <location evidence="2">Cytoplasm</location>
        <location evidence="2">Cytoskeleton</location>
        <location evidence="2">Cilium axoneme</location>
    </subcellularLocation>
    <subcellularLocation>
        <location evidence="1">Cytoplasm</location>
        <location evidence="1">Cytoskeleton</location>
        <location evidence="1">Cilium basal body</location>
    </subcellularLocation>
</comment>
<evidence type="ECO:0000256" key="7">
    <source>
        <dbReference type="ARBA" id="ARBA00023273"/>
    </source>
</evidence>
<evidence type="ECO:0000259" key="10">
    <source>
        <dbReference type="Pfam" id="PF10243"/>
    </source>
</evidence>
<evidence type="ECO:0000256" key="6">
    <source>
        <dbReference type="ARBA" id="ARBA00023212"/>
    </source>
</evidence>
<name>A0A5J4N463_9TREM</name>
<feature type="compositionally biased region" description="Polar residues" evidence="9">
    <location>
        <begin position="117"/>
        <end position="129"/>
    </location>
</feature>
<dbReference type="GO" id="GO:0042073">
    <property type="term" value="P:intraciliary transport"/>
    <property type="evidence" value="ECO:0007669"/>
    <property type="project" value="TreeGrafter"/>
</dbReference>
<keyword evidence="4" id="KW-0970">Cilium biogenesis/degradation</keyword>
<evidence type="ECO:0000256" key="9">
    <source>
        <dbReference type="SAM" id="MobiDB-lite"/>
    </source>
</evidence>
<dbReference type="GO" id="GO:0036064">
    <property type="term" value="C:ciliary basal body"/>
    <property type="evidence" value="ECO:0007669"/>
    <property type="project" value="TreeGrafter"/>
</dbReference>
<dbReference type="GO" id="GO:0070507">
    <property type="term" value="P:regulation of microtubule cytoskeleton organization"/>
    <property type="evidence" value="ECO:0007669"/>
    <property type="project" value="TreeGrafter"/>
</dbReference>
<sequence length="129" mass="14127">MKGLFRPEELNADNVKDKDSKLAFLQKLVDYLSIAHGYTIPVRIMSVIAGKEPEKTNEMLFLLADVINRGINNEDCIARTHRGDARQLGKKNTSKAPVSYAAQTTDVPRKNAPAEAGTNQGGNKSDNAE</sequence>
<dbReference type="InterPro" id="IPR042576">
    <property type="entry name" value="TRAF3IP1_N_sf"/>
</dbReference>
<proteinExistence type="inferred from homology"/>
<comment type="similarity">
    <text evidence="8">Belongs to the TRAF3IP1 family.</text>
</comment>
<feature type="domain" description="TRAF3-interacting protein 1 N-terminal" evidence="10">
    <location>
        <begin position="1"/>
        <end position="66"/>
    </location>
</feature>
<evidence type="ECO:0000256" key="2">
    <source>
        <dbReference type="ARBA" id="ARBA00004430"/>
    </source>
</evidence>
<dbReference type="GO" id="GO:0008017">
    <property type="term" value="F:microtubule binding"/>
    <property type="evidence" value="ECO:0007669"/>
    <property type="project" value="InterPro"/>
</dbReference>
<dbReference type="GO" id="GO:0030992">
    <property type="term" value="C:intraciliary transport particle B"/>
    <property type="evidence" value="ECO:0007669"/>
    <property type="project" value="TreeGrafter"/>
</dbReference>
<evidence type="ECO:0000313" key="12">
    <source>
        <dbReference type="Proteomes" id="UP000324629"/>
    </source>
</evidence>
<keyword evidence="6" id="KW-0206">Cytoskeleton</keyword>
<comment type="caution">
    <text evidence="11">The sequence shown here is derived from an EMBL/GenBank/DDBJ whole genome shotgun (WGS) entry which is preliminary data.</text>
</comment>
<dbReference type="EMBL" id="QNGE01011526">
    <property type="protein sequence ID" value="KAA3670321.1"/>
    <property type="molecule type" value="Genomic_DNA"/>
</dbReference>
<evidence type="ECO:0000256" key="5">
    <source>
        <dbReference type="ARBA" id="ARBA00023054"/>
    </source>
</evidence>
<dbReference type="AlphaFoldDB" id="A0A5J4N463"/>
<dbReference type="GO" id="GO:0005930">
    <property type="term" value="C:axoneme"/>
    <property type="evidence" value="ECO:0007669"/>
    <property type="project" value="UniProtKB-SubCell"/>
</dbReference>
<dbReference type="Gene3D" id="1.10.418.50">
    <property type="entry name" value="Microtubule-binding protein MIP-T3"/>
    <property type="match status" value="1"/>
</dbReference>
<dbReference type="GO" id="GO:0060271">
    <property type="term" value="P:cilium assembly"/>
    <property type="evidence" value="ECO:0007669"/>
    <property type="project" value="TreeGrafter"/>
</dbReference>